<dbReference type="InterPro" id="IPR019752">
    <property type="entry name" value="Pyrv/ketoisovalerate_OxRed_cat"/>
</dbReference>
<keyword evidence="1" id="KW-0560">Oxidoreductase</keyword>
<evidence type="ECO:0000313" key="5">
    <source>
        <dbReference type="Proteomes" id="UP001248581"/>
    </source>
</evidence>
<dbReference type="InterPro" id="IPR009014">
    <property type="entry name" value="Transketo_C/PFOR_II"/>
</dbReference>
<gene>
    <name evidence="4" type="ORF">RI845_10260</name>
</gene>
<organism evidence="4 5">
    <name type="scientific">Thalassotalea nanhaiensis</name>
    <dbReference type="NCBI Taxonomy" id="3065648"/>
    <lineage>
        <taxon>Bacteria</taxon>
        <taxon>Pseudomonadati</taxon>
        <taxon>Pseudomonadota</taxon>
        <taxon>Gammaproteobacteria</taxon>
        <taxon>Alteromonadales</taxon>
        <taxon>Colwelliaceae</taxon>
        <taxon>Thalassotalea</taxon>
    </lineage>
</organism>
<dbReference type="RefSeq" id="WP_348386087.1">
    <property type="nucleotide sequence ID" value="NZ_CP134146.1"/>
</dbReference>
<evidence type="ECO:0000313" key="4">
    <source>
        <dbReference type="EMBL" id="WNC66922.1"/>
    </source>
</evidence>
<dbReference type="Pfam" id="PF01558">
    <property type="entry name" value="POR"/>
    <property type="match status" value="1"/>
</dbReference>
<name>A0ABY9TDJ2_9GAMM</name>
<dbReference type="Gene3D" id="3.40.920.10">
    <property type="entry name" value="Pyruvate-ferredoxin oxidoreductase, PFOR, domain III"/>
    <property type="match status" value="1"/>
</dbReference>
<sequence>MINNNTSTVNTKTSINDFVVKFANTNGTGSASANNMFAKAIMRMGIPVSAKNIFPSNIQGAPTWYEVRINEDEFLGRRGGQTEIIVAMNAQSFVADIKDVAPGGYLLFDSSKQIPEQLLRDDINYLGIPISAICLKEFQNPRQRQLFKNVIYVGALAALLDIEFGVLKTLVGDQFKGKEKLITPNVYALELGFQYATNHFSCPLNYRVERRDLIGNRIMVDGNTGSGLGAVYGGATVVGWYPITPSTSVVEKFASYCQRLRIDPATGKKNFAIVQAEDELAAIGMAIGAGWNGARSFTATSGPGISLMAEFLGLAYFAEIPVVLINIQRAGPSTGMPTRTQQSDVLACAYASHGDTKHVLLFPDSPAECFEHSALAFDLSDRLQTPVIIMSDLDLGMNDHLSAPFIWNDKQKYDLGKVLSIRELDNMESFGRYRDVDGDGICYRTLPGTHPNKGAFFTRGTSRNKDAVYSEKSADYVENMERLQRKFATAATLIPKAEISTGLQSTQIGLIYYGTTTQAISETKHLLQKQGIPVDSMRIKGFPFGSEVEKFIEQHEQVFVIEQNRDGQMKTLLSTELNIDPNRLASVLCFDGLSITANQISSDIIHVIEQQIPNQEVV</sequence>
<dbReference type="SUPFAM" id="SSF53323">
    <property type="entry name" value="Pyruvate-ferredoxin oxidoreductase, PFOR, domain III"/>
    <property type="match status" value="1"/>
</dbReference>
<dbReference type="SUPFAM" id="SSF52518">
    <property type="entry name" value="Thiamin diphosphate-binding fold (THDP-binding)"/>
    <property type="match status" value="1"/>
</dbReference>
<evidence type="ECO:0000256" key="1">
    <source>
        <dbReference type="ARBA" id="ARBA00023002"/>
    </source>
</evidence>
<dbReference type="SUPFAM" id="SSF52922">
    <property type="entry name" value="TK C-terminal domain-like"/>
    <property type="match status" value="1"/>
</dbReference>
<dbReference type="PANTHER" id="PTHR32154:SF29">
    <property type="entry name" value="BLR6743 PROTEIN"/>
    <property type="match status" value="1"/>
</dbReference>
<dbReference type="InterPro" id="IPR050722">
    <property type="entry name" value="Pyruvate:ferred/Flavod_OxRd"/>
</dbReference>
<dbReference type="EMBL" id="CP134146">
    <property type="protein sequence ID" value="WNC66922.1"/>
    <property type="molecule type" value="Genomic_DNA"/>
</dbReference>
<evidence type="ECO:0000259" key="3">
    <source>
        <dbReference type="Pfam" id="PF01855"/>
    </source>
</evidence>
<dbReference type="InterPro" id="IPR022367">
    <property type="entry name" value="2-oxoacid/accept_OxRdtase_asu"/>
</dbReference>
<protein>
    <submittedName>
        <fullName evidence="4">2-oxoacid:acceptor oxidoreductase subunit alpha</fullName>
    </submittedName>
</protein>
<dbReference type="Gene3D" id="3.40.50.920">
    <property type="match status" value="1"/>
</dbReference>
<dbReference type="InterPro" id="IPR029061">
    <property type="entry name" value="THDP-binding"/>
</dbReference>
<accession>A0ABY9TDJ2</accession>
<feature type="domain" description="Pyruvate flavodoxin/ferredoxin oxidoreductase pyrimidine binding" evidence="3">
    <location>
        <begin position="229"/>
        <end position="392"/>
    </location>
</feature>
<reference evidence="5" key="1">
    <citation type="submission" date="2023-09" db="EMBL/GenBank/DDBJ databases">
        <authorList>
            <person name="Li S."/>
            <person name="Li X."/>
            <person name="Zhang C."/>
            <person name="Zhao Z."/>
        </authorList>
    </citation>
    <scope>NUCLEOTIDE SEQUENCE [LARGE SCALE GENOMIC DNA]</scope>
    <source>
        <strain evidence="5">SQ345</strain>
    </source>
</reference>
<dbReference type="PANTHER" id="PTHR32154">
    <property type="entry name" value="PYRUVATE-FLAVODOXIN OXIDOREDUCTASE-RELATED"/>
    <property type="match status" value="1"/>
</dbReference>
<dbReference type="InterPro" id="IPR002869">
    <property type="entry name" value="Pyrv_flavodox_OxRed_cen"/>
</dbReference>
<dbReference type="InterPro" id="IPR002880">
    <property type="entry name" value="Pyrv_Fd/Flavodoxin_OxRdtase_N"/>
</dbReference>
<dbReference type="CDD" id="cd07034">
    <property type="entry name" value="TPP_PYR_PFOR_IOR-alpha_like"/>
    <property type="match status" value="1"/>
</dbReference>
<dbReference type="Gene3D" id="3.40.50.970">
    <property type="match status" value="1"/>
</dbReference>
<dbReference type="Proteomes" id="UP001248581">
    <property type="component" value="Chromosome"/>
</dbReference>
<feature type="domain" description="Pyruvate/ketoisovalerate oxidoreductase catalytic" evidence="2">
    <location>
        <begin position="27"/>
        <end position="194"/>
    </location>
</feature>
<dbReference type="Pfam" id="PF01855">
    <property type="entry name" value="POR_N"/>
    <property type="match status" value="1"/>
</dbReference>
<keyword evidence="5" id="KW-1185">Reference proteome</keyword>
<dbReference type="NCBIfam" id="TIGR03710">
    <property type="entry name" value="OAFO_sf"/>
    <property type="match status" value="1"/>
</dbReference>
<proteinExistence type="predicted"/>
<evidence type="ECO:0000259" key="2">
    <source>
        <dbReference type="Pfam" id="PF01558"/>
    </source>
</evidence>